<gene>
    <name evidence="2" type="ORF">BP5553_04871</name>
</gene>
<accession>A0A370TPJ7</accession>
<dbReference type="EMBL" id="NPIC01000003">
    <property type="protein sequence ID" value="RDL37438.1"/>
    <property type="molecule type" value="Genomic_DNA"/>
</dbReference>
<feature type="transmembrane region" description="Helical" evidence="1">
    <location>
        <begin position="31"/>
        <end position="51"/>
    </location>
</feature>
<organism evidence="2 3">
    <name type="scientific">Venustampulla echinocandica</name>
    <dbReference type="NCBI Taxonomy" id="2656787"/>
    <lineage>
        <taxon>Eukaryota</taxon>
        <taxon>Fungi</taxon>
        <taxon>Dikarya</taxon>
        <taxon>Ascomycota</taxon>
        <taxon>Pezizomycotina</taxon>
        <taxon>Leotiomycetes</taxon>
        <taxon>Helotiales</taxon>
        <taxon>Pleuroascaceae</taxon>
        <taxon>Venustampulla</taxon>
    </lineage>
</organism>
<name>A0A370TPJ7_9HELO</name>
<dbReference type="OrthoDB" id="3548001at2759"/>
<sequence length="237" mass="26172">MDLKTTLPSHSKSYDERMKQVLFNIRLSKRLVHFLALTLFLNLFLTYGLIFHPPPPSVRRCAEFIRAQYPELVLPSAANVPRSTDISLHNDVAAPGKVETTAIAVRSASSLDELGVMIGHNVSHHGIWDHTQLELNYSDVAIENEDSVHVFGLTRPDGTESQFSYLGNSTGNHVFKMGMGAPVTSNNSTIHGRTTVTKGKQYFAWGGVDFMVDPNIRDGGYLTDSQADWDAVLAQVS</sequence>
<dbReference type="RefSeq" id="XP_031870094.1">
    <property type="nucleotide sequence ID" value="XM_032013494.1"/>
</dbReference>
<evidence type="ECO:0000313" key="3">
    <source>
        <dbReference type="Proteomes" id="UP000254866"/>
    </source>
</evidence>
<dbReference type="AlphaFoldDB" id="A0A370TPJ7"/>
<reference evidence="2 3" key="1">
    <citation type="journal article" date="2018" name="IMA Fungus">
        <title>IMA Genome-F 9: Draft genome sequence of Annulohypoxylon stygium, Aspergillus mulundensis, Berkeleyomyces basicola (syn. Thielaviopsis basicola), Ceratocystis smalleyi, two Cercospora beticola strains, Coleophoma cylindrospora, Fusarium fracticaudum, Phialophora cf. hyalina, and Morchella septimelata.</title>
        <authorList>
            <person name="Wingfield B.D."/>
            <person name="Bills G.F."/>
            <person name="Dong Y."/>
            <person name="Huang W."/>
            <person name="Nel W.J."/>
            <person name="Swalarsk-Parry B.S."/>
            <person name="Vaghefi N."/>
            <person name="Wilken P.M."/>
            <person name="An Z."/>
            <person name="de Beer Z.W."/>
            <person name="De Vos L."/>
            <person name="Chen L."/>
            <person name="Duong T.A."/>
            <person name="Gao Y."/>
            <person name="Hammerbacher A."/>
            <person name="Kikkert J.R."/>
            <person name="Li Y."/>
            <person name="Li H."/>
            <person name="Li K."/>
            <person name="Li Q."/>
            <person name="Liu X."/>
            <person name="Ma X."/>
            <person name="Naidoo K."/>
            <person name="Pethybridge S.J."/>
            <person name="Sun J."/>
            <person name="Steenkamp E.T."/>
            <person name="van der Nest M.A."/>
            <person name="van Wyk S."/>
            <person name="Wingfield M.J."/>
            <person name="Xiong C."/>
            <person name="Yue Q."/>
            <person name="Zhang X."/>
        </authorList>
    </citation>
    <scope>NUCLEOTIDE SEQUENCE [LARGE SCALE GENOMIC DNA]</scope>
    <source>
        <strain evidence="2 3">BP 5553</strain>
    </source>
</reference>
<protein>
    <submittedName>
        <fullName evidence="2">Uncharacterized protein</fullName>
    </submittedName>
</protein>
<dbReference type="Proteomes" id="UP000254866">
    <property type="component" value="Unassembled WGS sequence"/>
</dbReference>
<keyword evidence="3" id="KW-1185">Reference proteome</keyword>
<keyword evidence="1" id="KW-0812">Transmembrane</keyword>
<keyword evidence="1" id="KW-1133">Transmembrane helix</keyword>
<proteinExistence type="predicted"/>
<dbReference type="GeneID" id="43597720"/>
<evidence type="ECO:0000256" key="1">
    <source>
        <dbReference type="SAM" id="Phobius"/>
    </source>
</evidence>
<evidence type="ECO:0000313" key="2">
    <source>
        <dbReference type="EMBL" id="RDL37438.1"/>
    </source>
</evidence>
<comment type="caution">
    <text evidence="2">The sequence shown here is derived from an EMBL/GenBank/DDBJ whole genome shotgun (WGS) entry which is preliminary data.</text>
</comment>
<keyword evidence="1" id="KW-0472">Membrane</keyword>